<dbReference type="RefSeq" id="WP_195894483.1">
    <property type="nucleotide sequence ID" value="NZ_JADOGI010000014.1"/>
</dbReference>
<evidence type="ECO:0000313" key="3">
    <source>
        <dbReference type="Proteomes" id="UP000605361"/>
    </source>
</evidence>
<dbReference type="Proteomes" id="UP000605361">
    <property type="component" value="Unassembled WGS sequence"/>
</dbReference>
<gene>
    <name evidence="2" type="ORF">ITP53_07060</name>
</gene>
<reference evidence="2" key="1">
    <citation type="submission" date="2020-11" db="EMBL/GenBank/DDBJ databases">
        <title>Whole-genome analyses of Nonomuraea sp. K274.</title>
        <authorList>
            <person name="Veyisoglu A."/>
        </authorList>
    </citation>
    <scope>NUCLEOTIDE SEQUENCE</scope>
    <source>
        <strain evidence="2">K274</strain>
    </source>
</reference>
<proteinExistence type="predicted"/>
<protein>
    <submittedName>
        <fullName evidence="2">Uncharacterized protein</fullName>
    </submittedName>
</protein>
<evidence type="ECO:0000313" key="2">
    <source>
        <dbReference type="EMBL" id="MBF8185502.1"/>
    </source>
</evidence>
<dbReference type="EMBL" id="JADOGI010000014">
    <property type="protein sequence ID" value="MBF8185502.1"/>
    <property type="molecule type" value="Genomic_DNA"/>
</dbReference>
<sequence length="54" mass="5486">MVDETPMPALPLQLIESDPDGYCDPVTGVCAVPGAAKPEPTADDGNRDGGISSD</sequence>
<keyword evidence="3" id="KW-1185">Reference proteome</keyword>
<evidence type="ECO:0000256" key="1">
    <source>
        <dbReference type="SAM" id="MobiDB-lite"/>
    </source>
</evidence>
<organism evidence="2 3">
    <name type="scientific">Nonomuraea cypriaca</name>
    <dbReference type="NCBI Taxonomy" id="1187855"/>
    <lineage>
        <taxon>Bacteria</taxon>
        <taxon>Bacillati</taxon>
        <taxon>Actinomycetota</taxon>
        <taxon>Actinomycetes</taxon>
        <taxon>Streptosporangiales</taxon>
        <taxon>Streptosporangiaceae</taxon>
        <taxon>Nonomuraea</taxon>
    </lineage>
</organism>
<accession>A0A931A3D3</accession>
<dbReference type="AlphaFoldDB" id="A0A931A3D3"/>
<comment type="caution">
    <text evidence="2">The sequence shown here is derived from an EMBL/GenBank/DDBJ whole genome shotgun (WGS) entry which is preliminary data.</text>
</comment>
<feature type="region of interest" description="Disordered" evidence="1">
    <location>
        <begin position="33"/>
        <end position="54"/>
    </location>
</feature>
<name>A0A931A3D3_9ACTN</name>